<keyword evidence="3 5" id="KW-0472">Membrane</keyword>
<sequence length="477" mass="52815">MATTDFIAAIELSSSKISGIAGKKSSDGSIQVLAYAREDASPFIHKGAIYNIDKAAQALTSIINKLEGQLNNSIAKVYVGIGGQSLRTVRNAVSRTLEEESIISQELVDEICDENRDVPLVDMSVLDVAPQEYKIDNTLHVEPVGVAGRYITGQFLNIVARASLKKNLEHSFEQAKVEIADDLLVAPTALAKAVLTENEMRSGCALVDFGADTTTVLVYKNNILRYLSVLPLGGNNITHDITSLQMEEEDAEKLKLQYGDALYEEEEDAETPAVCTSEDGRTFELALLNNIIGARAEEILANVWNQLQLSGYEDKLFSGVVFTGGGANLKNLEKAFHRVSKIEKVKTAKFVQTTVHTRSDEPKKDGMHNTLLGLLAAGNENCCLQEVKPVQQPASNVPPKPVDIFVDDEALKEQEAAARAAKAQREKEEKERKERERKERELREKEEKKKKKKEGPSWFEKTFNKLSNEIFSDDDMK</sequence>
<name>A0A078S1V9_BACUN</name>
<comment type="similarity">
    <text evidence="5 6">Belongs to the FtsA/MreB family.</text>
</comment>
<comment type="caution">
    <text evidence="9">The sequence shown here is derived from an EMBL/GenBank/DDBJ whole genome shotgun (WGS) entry which is preliminary data.</text>
</comment>
<evidence type="ECO:0000256" key="4">
    <source>
        <dbReference type="ARBA" id="ARBA00023306"/>
    </source>
</evidence>
<evidence type="ECO:0000256" key="5">
    <source>
        <dbReference type="HAMAP-Rule" id="MF_02033"/>
    </source>
</evidence>
<dbReference type="GO" id="GO:0009898">
    <property type="term" value="C:cytoplasmic side of plasma membrane"/>
    <property type="evidence" value="ECO:0007669"/>
    <property type="project" value="UniProtKB-UniRule"/>
</dbReference>
<evidence type="ECO:0000256" key="1">
    <source>
        <dbReference type="ARBA" id="ARBA00022475"/>
    </source>
</evidence>
<evidence type="ECO:0000256" key="3">
    <source>
        <dbReference type="ARBA" id="ARBA00023136"/>
    </source>
</evidence>
<dbReference type="GO" id="GO:0032153">
    <property type="term" value="C:cell division site"/>
    <property type="evidence" value="ECO:0007669"/>
    <property type="project" value="UniProtKB-UniRule"/>
</dbReference>
<dbReference type="HAMAP" id="MF_02033">
    <property type="entry name" value="FtsA"/>
    <property type="match status" value="1"/>
</dbReference>
<dbReference type="PIRSF" id="PIRSF003101">
    <property type="entry name" value="FtsA"/>
    <property type="match status" value="1"/>
</dbReference>
<dbReference type="SUPFAM" id="SSF53067">
    <property type="entry name" value="Actin-like ATPase domain"/>
    <property type="match status" value="2"/>
</dbReference>
<keyword evidence="4 5" id="KW-0131">Cell cycle</keyword>
<dbReference type="InterPro" id="IPR043129">
    <property type="entry name" value="ATPase_NBD"/>
</dbReference>
<evidence type="ECO:0000259" key="8">
    <source>
        <dbReference type="SMART" id="SM00842"/>
    </source>
</evidence>
<dbReference type="NCBIfam" id="TIGR01174">
    <property type="entry name" value="ftsA"/>
    <property type="match status" value="1"/>
</dbReference>
<dbReference type="PANTHER" id="PTHR32432">
    <property type="entry name" value="CELL DIVISION PROTEIN FTSA-RELATED"/>
    <property type="match status" value="1"/>
</dbReference>
<evidence type="ECO:0000256" key="2">
    <source>
        <dbReference type="ARBA" id="ARBA00022618"/>
    </source>
</evidence>
<dbReference type="Proteomes" id="UP000028013">
    <property type="component" value="Unassembled WGS sequence"/>
</dbReference>
<dbReference type="InterPro" id="IPR020823">
    <property type="entry name" value="Cell_div_FtsA"/>
</dbReference>
<dbReference type="GO" id="GO:0043093">
    <property type="term" value="P:FtsZ-dependent cytokinesis"/>
    <property type="evidence" value="ECO:0007669"/>
    <property type="project" value="UniProtKB-UniRule"/>
</dbReference>
<dbReference type="RefSeq" id="WP_008662688.1">
    <property type="nucleotide sequence ID" value="NZ_JNHN01000161.1"/>
</dbReference>
<reference evidence="9 10" key="1">
    <citation type="submission" date="2014-04" db="EMBL/GenBank/DDBJ databases">
        <authorList>
            <person name="Sears C."/>
            <person name="Carroll K."/>
            <person name="Sack B.R."/>
            <person name="Qadri F."/>
            <person name="Myers L.L."/>
            <person name="Chung G.-T."/>
            <person name="Escheverria P."/>
            <person name="Fraser C.M."/>
            <person name="Sadzewicz L."/>
            <person name="Shefchek K.A."/>
            <person name="Tallon L."/>
            <person name="Das S.P."/>
            <person name="Daugherty S."/>
            <person name="Mongodin E.F."/>
        </authorList>
    </citation>
    <scope>NUCLEOTIDE SEQUENCE [LARGE SCALE GENOMIC DNA]</scope>
    <source>
        <strain evidence="9 10">3978 T3 ii</strain>
    </source>
</reference>
<feature type="domain" description="SHS2" evidence="8">
    <location>
        <begin position="7"/>
        <end position="194"/>
    </location>
</feature>
<comment type="function">
    <text evidence="5 6">Cell division protein that is involved in the assembly of the Z ring. May serve as a membrane anchor for the Z ring.</text>
</comment>
<evidence type="ECO:0000313" key="9">
    <source>
        <dbReference type="EMBL" id="KDS52156.1"/>
    </source>
</evidence>
<evidence type="ECO:0000256" key="6">
    <source>
        <dbReference type="PIRNR" id="PIRNR003101"/>
    </source>
</evidence>
<dbReference type="Pfam" id="PF14450">
    <property type="entry name" value="FtsA"/>
    <property type="match status" value="1"/>
</dbReference>
<proteinExistence type="inferred from homology"/>
<dbReference type="InterPro" id="IPR003494">
    <property type="entry name" value="SHS2_FtsA"/>
</dbReference>
<dbReference type="Gene3D" id="3.30.420.40">
    <property type="match status" value="1"/>
</dbReference>
<evidence type="ECO:0000313" key="10">
    <source>
        <dbReference type="Proteomes" id="UP000028013"/>
    </source>
</evidence>
<dbReference type="EMBL" id="JNHN01000161">
    <property type="protein sequence ID" value="KDS52156.1"/>
    <property type="molecule type" value="Genomic_DNA"/>
</dbReference>
<comment type="subunit">
    <text evidence="5">Self-interacts. Interacts with FtsZ.</text>
</comment>
<accession>A0A078S1V9</accession>
<dbReference type="AlphaFoldDB" id="A0A078S1V9"/>
<organism evidence="9 10">
    <name type="scientific">Bacteroides uniformis str. 3978 T3 ii</name>
    <dbReference type="NCBI Taxonomy" id="1339349"/>
    <lineage>
        <taxon>Bacteria</taxon>
        <taxon>Pseudomonadati</taxon>
        <taxon>Bacteroidota</taxon>
        <taxon>Bacteroidia</taxon>
        <taxon>Bacteroidales</taxon>
        <taxon>Bacteroidaceae</taxon>
        <taxon>Bacteroides</taxon>
    </lineage>
</organism>
<comment type="subcellular location">
    <subcellularLocation>
        <location evidence="5">Cell membrane</location>
        <topology evidence="5">Peripheral membrane protein</topology>
        <orientation evidence="5">Cytoplasmic side</orientation>
    </subcellularLocation>
    <text evidence="5">Localizes to the Z ring in an FtsZ-dependent manner. Targeted to the membrane through a conserved C-terminal amphipathic helix.</text>
</comment>
<keyword evidence="2 5" id="KW-0132">Cell division</keyword>
<dbReference type="CDD" id="cd24048">
    <property type="entry name" value="ASKHA_NBD_FtsA"/>
    <property type="match status" value="1"/>
</dbReference>
<protein>
    <recommendedName>
        <fullName evidence="5 6">Cell division protein FtsA</fullName>
    </recommendedName>
</protein>
<feature type="compositionally biased region" description="Basic and acidic residues" evidence="7">
    <location>
        <begin position="423"/>
        <end position="447"/>
    </location>
</feature>
<dbReference type="PATRIC" id="fig|1339349.3.peg.1459"/>
<dbReference type="InterPro" id="IPR050696">
    <property type="entry name" value="FtsA/MreB"/>
</dbReference>
<dbReference type="Pfam" id="PF02491">
    <property type="entry name" value="SHS2_FTSA"/>
    <property type="match status" value="1"/>
</dbReference>
<feature type="region of interest" description="Disordered" evidence="7">
    <location>
        <begin position="413"/>
        <end position="459"/>
    </location>
</feature>
<keyword evidence="1 5" id="KW-1003">Cell membrane</keyword>
<gene>
    <name evidence="5 9" type="primary">ftsA</name>
    <name evidence="9" type="ORF">M094_0177</name>
</gene>
<dbReference type="PANTHER" id="PTHR32432:SF4">
    <property type="entry name" value="CELL DIVISION PROTEIN FTSA"/>
    <property type="match status" value="1"/>
</dbReference>
<dbReference type="SMART" id="SM00842">
    <property type="entry name" value="FtsA"/>
    <property type="match status" value="1"/>
</dbReference>
<evidence type="ECO:0000256" key="7">
    <source>
        <dbReference type="SAM" id="MobiDB-lite"/>
    </source>
</evidence>